<accession>A0ABS5S1M3</accession>
<evidence type="ECO:0000313" key="1">
    <source>
        <dbReference type="EMBL" id="MBT0607116.1"/>
    </source>
</evidence>
<gene>
    <name evidence="1" type="ORF">KIV10_02870</name>
</gene>
<keyword evidence="2" id="KW-1185">Reference proteome</keyword>
<dbReference type="EMBL" id="JAHCTB010000001">
    <property type="protein sequence ID" value="MBT0607116.1"/>
    <property type="molecule type" value="Genomic_DNA"/>
</dbReference>
<dbReference type="Proteomes" id="UP001297092">
    <property type="component" value="Unassembled WGS sequence"/>
</dbReference>
<name>A0ABS5S1M3_9FLAO</name>
<reference evidence="1 2" key="1">
    <citation type="submission" date="2021-05" db="EMBL/GenBank/DDBJ databases">
        <title>Aequorivita echinoideorum JCM 30378 genome.</title>
        <authorList>
            <person name="Zhang H."/>
            <person name="Li C."/>
        </authorList>
    </citation>
    <scope>NUCLEOTIDE SEQUENCE [LARGE SCALE GENOMIC DNA]</scope>
    <source>
        <strain evidence="1 2">JCM30378</strain>
    </source>
</reference>
<sequence length="72" mass="7861">MKKLFFFAVLSLILSCNNDDGRSCTTCSSEVTANFELCEESNGTASVNGENTGVQYDIYIYNLIETGVSCDN</sequence>
<proteinExistence type="predicted"/>
<dbReference type="RefSeq" id="WP_214111976.1">
    <property type="nucleotide sequence ID" value="NZ_JAHCTB010000001.1"/>
</dbReference>
<dbReference type="PROSITE" id="PS51257">
    <property type="entry name" value="PROKAR_LIPOPROTEIN"/>
    <property type="match status" value="1"/>
</dbReference>
<evidence type="ECO:0000313" key="2">
    <source>
        <dbReference type="Proteomes" id="UP001297092"/>
    </source>
</evidence>
<protein>
    <submittedName>
        <fullName evidence="1">Uncharacterized protein</fullName>
    </submittedName>
</protein>
<organism evidence="1 2">
    <name type="scientific">Aequorivita echinoideorum</name>
    <dbReference type="NCBI Taxonomy" id="1549647"/>
    <lineage>
        <taxon>Bacteria</taxon>
        <taxon>Pseudomonadati</taxon>
        <taxon>Bacteroidota</taxon>
        <taxon>Flavobacteriia</taxon>
        <taxon>Flavobacteriales</taxon>
        <taxon>Flavobacteriaceae</taxon>
        <taxon>Aequorivita</taxon>
    </lineage>
</organism>
<comment type="caution">
    <text evidence="1">The sequence shown here is derived from an EMBL/GenBank/DDBJ whole genome shotgun (WGS) entry which is preliminary data.</text>
</comment>